<evidence type="ECO:0000313" key="3">
    <source>
        <dbReference type="Proteomes" id="UP000705379"/>
    </source>
</evidence>
<comment type="caution">
    <text evidence="2">The sequence shown here is derived from an EMBL/GenBank/DDBJ whole genome shotgun (WGS) entry which is preliminary data.</text>
</comment>
<feature type="domain" description="NAD-dependent epimerase/dehydratase" evidence="1">
    <location>
        <begin position="6"/>
        <end position="215"/>
    </location>
</feature>
<dbReference type="GO" id="GO:0005737">
    <property type="term" value="C:cytoplasm"/>
    <property type="evidence" value="ECO:0007669"/>
    <property type="project" value="TreeGrafter"/>
</dbReference>
<dbReference type="GO" id="GO:0004029">
    <property type="term" value="F:aldehyde dehydrogenase (NAD+) activity"/>
    <property type="evidence" value="ECO:0007669"/>
    <property type="project" value="TreeGrafter"/>
</dbReference>
<accession>A0A944CFI0</accession>
<dbReference type="InterPro" id="IPR036291">
    <property type="entry name" value="NAD(P)-bd_dom_sf"/>
</dbReference>
<name>A0A944CFI0_9HYPH</name>
<dbReference type="PANTHER" id="PTHR48079:SF6">
    <property type="entry name" value="NAD(P)-BINDING DOMAIN-CONTAINING PROTEIN-RELATED"/>
    <property type="match status" value="1"/>
</dbReference>
<dbReference type="EMBL" id="QTKU01000004">
    <property type="protein sequence ID" value="MBS8261883.1"/>
    <property type="molecule type" value="Genomic_DNA"/>
</dbReference>
<evidence type="ECO:0000259" key="1">
    <source>
        <dbReference type="Pfam" id="PF01370"/>
    </source>
</evidence>
<dbReference type="Gene3D" id="3.40.50.720">
    <property type="entry name" value="NAD(P)-binding Rossmann-like Domain"/>
    <property type="match status" value="1"/>
</dbReference>
<reference evidence="2" key="1">
    <citation type="submission" date="2018-08" db="EMBL/GenBank/DDBJ databases">
        <authorList>
            <person name="Jin W."/>
            <person name="Wang H."/>
            <person name="Yang Y."/>
            <person name="Li M."/>
            <person name="Liu J."/>
        </authorList>
    </citation>
    <scope>NUCLEOTIDE SEQUENCE</scope>
    <source>
        <strain evidence="2">AESS21</strain>
    </source>
</reference>
<dbReference type="InterPro" id="IPR051783">
    <property type="entry name" value="NAD(P)-dependent_oxidoreduct"/>
</dbReference>
<dbReference type="Pfam" id="PF01370">
    <property type="entry name" value="Epimerase"/>
    <property type="match status" value="1"/>
</dbReference>
<organism evidence="2 3">
    <name type="scientific">Roseibium polysiphoniae</name>
    <dbReference type="NCBI Taxonomy" id="2571221"/>
    <lineage>
        <taxon>Bacteria</taxon>
        <taxon>Pseudomonadati</taxon>
        <taxon>Pseudomonadota</taxon>
        <taxon>Alphaproteobacteria</taxon>
        <taxon>Hyphomicrobiales</taxon>
        <taxon>Stappiaceae</taxon>
        <taxon>Roseibium</taxon>
    </lineage>
</organism>
<gene>
    <name evidence="2" type="ORF">DYI23_16765</name>
</gene>
<dbReference type="AlphaFoldDB" id="A0A944CFI0"/>
<dbReference type="Proteomes" id="UP000705379">
    <property type="component" value="Unassembled WGS sequence"/>
</dbReference>
<dbReference type="RefSeq" id="WP_246542301.1">
    <property type="nucleotide sequence ID" value="NZ_QTKU01000004.1"/>
</dbReference>
<proteinExistence type="predicted"/>
<dbReference type="PANTHER" id="PTHR48079">
    <property type="entry name" value="PROTEIN YEEZ"/>
    <property type="match status" value="1"/>
</dbReference>
<dbReference type="InterPro" id="IPR001509">
    <property type="entry name" value="Epimerase_deHydtase"/>
</dbReference>
<evidence type="ECO:0000313" key="2">
    <source>
        <dbReference type="EMBL" id="MBS8261883.1"/>
    </source>
</evidence>
<sequence>MTDKTALILGATGGSGMAVAQALLARGWKIRALHRHPDDVRSQLPQATWIKGDALDSKTVVAAAEGASLIFHGVNPPGYKNWPKLVLPMLESTLAAARASGARIVLPGTIYNYGVGDGPLLSEKAPQKPTTRKGAIRVELEERLRKASEKDGVKVLIIRAGDFFGAETKSSWFSQVMVKPGKPLRKLTYPGRASVGHAWAYLPDFAEAIAQLVAMEGGLAPFDRYHFRGYWFEPGVRIAEELRSVAGLPDLPIGSFPWWAIKALSPVVPFFREVSEISVFWKNSLCLDNTKLVARLGSEPHTPLPQALRDTLEGLGCLPVR</sequence>
<reference evidence="2" key="2">
    <citation type="journal article" date="2021" name="Microorganisms">
        <title>Bacterial Dimethylsulfoniopropionate Biosynthesis in the East China Sea.</title>
        <authorList>
            <person name="Liu J."/>
            <person name="Zhang Y."/>
            <person name="Liu J."/>
            <person name="Zhong H."/>
            <person name="Williams B.T."/>
            <person name="Zheng Y."/>
            <person name="Curson A.R.J."/>
            <person name="Sun C."/>
            <person name="Sun H."/>
            <person name="Song D."/>
            <person name="Wagner Mackenzie B."/>
            <person name="Bermejo Martinez A."/>
            <person name="Todd J.D."/>
            <person name="Zhang X.H."/>
        </authorList>
    </citation>
    <scope>NUCLEOTIDE SEQUENCE</scope>
    <source>
        <strain evidence="2">AESS21</strain>
    </source>
</reference>
<protein>
    <submittedName>
        <fullName evidence="2">NAD-dependent epimerase/dehydratase family protein</fullName>
    </submittedName>
</protein>
<dbReference type="SUPFAM" id="SSF51735">
    <property type="entry name" value="NAD(P)-binding Rossmann-fold domains"/>
    <property type="match status" value="1"/>
</dbReference>